<keyword evidence="2" id="KW-0472">Membrane</keyword>
<evidence type="ECO:0000256" key="2">
    <source>
        <dbReference type="SAM" id="Phobius"/>
    </source>
</evidence>
<dbReference type="Gene3D" id="3.30.9.10">
    <property type="entry name" value="D-Amino Acid Oxidase, subunit A, domain 2"/>
    <property type="match status" value="1"/>
</dbReference>
<gene>
    <name evidence="4" type="ORF">ACFONA_03490</name>
</gene>
<dbReference type="RefSeq" id="WP_380815882.1">
    <property type="nucleotide sequence ID" value="NZ_JBHRXP010000001.1"/>
</dbReference>
<evidence type="ECO:0000259" key="3">
    <source>
        <dbReference type="Pfam" id="PF01266"/>
    </source>
</evidence>
<comment type="caution">
    <text evidence="4">The sequence shown here is derived from an EMBL/GenBank/DDBJ whole genome shotgun (WGS) entry which is preliminary data.</text>
</comment>
<keyword evidence="1" id="KW-0560">Oxidoreductase</keyword>
<proteinExistence type="predicted"/>
<reference evidence="5" key="1">
    <citation type="journal article" date="2019" name="Int. J. Syst. Evol. Microbiol.">
        <title>The Global Catalogue of Microorganisms (GCM) 10K type strain sequencing project: providing services to taxonomists for standard genome sequencing and annotation.</title>
        <authorList>
            <consortium name="The Broad Institute Genomics Platform"/>
            <consortium name="The Broad Institute Genome Sequencing Center for Infectious Disease"/>
            <person name="Wu L."/>
            <person name="Ma J."/>
        </authorList>
    </citation>
    <scope>NUCLEOTIDE SEQUENCE [LARGE SCALE GENOMIC DNA]</scope>
    <source>
        <strain evidence="5">KCTC 42739</strain>
    </source>
</reference>
<dbReference type="InterPro" id="IPR006076">
    <property type="entry name" value="FAD-dep_OxRdtase"/>
</dbReference>
<dbReference type="InterPro" id="IPR036188">
    <property type="entry name" value="FAD/NAD-bd_sf"/>
</dbReference>
<keyword evidence="5" id="KW-1185">Reference proteome</keyword>
<feature type="transmembrane region" description="Helical" evidence="2">
    <location>
        <begin position="23"/>
        <end position="46"/>
    </location>
</feature>
<evidence type="ECO:0000313" key="4">
    <source>
        <dbReference type="EMBL" id="MFC3579218.1"/>
    </source>
</evidence>
<dbReference type="Gene3D" id="3.50.50.60">
    <property type="entry name" value="FAD/NAD(P)-binding domain"/>
    <property type="match status" value="1"/>
</dbReference>
<protein>
    <submittedName>
        <fullName evidence="4">FAD-dependent oxidoreductase</fullName>
    </submittedName>
</protein>
<evidence type="ECO:0000256" key="1">
    <source>
        <dbReference type="ARBA" id="ARBA00023002"/>
    </source>
</evidence>
<dbReference type="EMBL" id="JBHRXP010000001">
    <property type="protein sequence ID" value="MFC3579218.1"/>
    <property type="molecule type" value="Genomic_DNA"/>
</dbReference>
<dbReference type="Pfam" id="PF01266">
    <property type="entry name" value="DAO"/>
    <property type="match status" value="1"/>
</dbReference>
<dbReference type="Proteomes" id="UP001595713">
    <property type="component" value="Unassembled WGS sequence"/>
</dbReference>
<name>A0ABV7SRA6_9SPHN</name>
<keyword evidence="2" id="KW-0812">Transmembrane</keyword>
<sequence length="419" mass="45628">MAIKSLKYVERDGWYSMSMTRDFSFVIVGGGILGSALAALAAGYGLQPLVLRRSDLLSPNADTLRNQGWLQSGIMYPISHFSSPEAYANFAAKTYFAGRDLLAMCNLPRPEPGGLLGVSADFHIQQLARKRELLKLSDYEFAQLEAAEAKRLMGMHYEKGSTYYRIPDGPFNEAAVLCHFRDEATRSGAIFIEVDQPVELERKNDSVRILFADREILSPTVVVTAGAGSFTLMRQCGVHLDGDLQRTPLVVGDAPSDMPASIVVDLDRGFSAVRHDRGPGGAAVVMGTRAKTLPAPDPAERIVAVSDQAEFGALVPPAFQSSLASGRYTAGYEVMPKRGLGPSAYEPWIRQEGPVIFGSPGRATVSALAAQKLLADVIERWQANRQQRTSAVDLAGCSEWNCPIAMHYMPTYDYNDAEV</sequence>
<evidence type="ECO:0000313" key="5">
    <source>
        <dbReference type="Proteomes" id="UP001595713"/>
    </source>
</evidence>
<keyword evidence="2" id="KW-1133">Transmembrane helix</keyword>
<feature type="domain" description="FAD dependent oxidoreductase" evidence="3">
    <location>
        <begin position="25"/>
        <end position="298"/>
    </location>
</feature>
<organism evidence="4 5">
    <name type="scientific">Sphingomonas hylomeconis</name>
    <dbReference type="NCBI Taxonomy" id="1395958"/>
    <lineage>
        <taxon>Bacteria</taxon>
        <taxon>Pseudomonadati</taxon>
        <taxon>Pseudomonadota</taxon>
        <taxon>Alphaproteobacteria</taxon>
        <taxon>Sphingomonadales</taxon>
        <taxon>Sphingomonadaceae</taxon>
        <taxon>Sphingomonas</taxon>
    </lineage>
</organism>
<accession>A0ABV7SRA6</accession>
<dbReference type="SUPFAM" id="SSF51905">
    <property type="entry name" value="FAD/NAD(P)-binding domain"/>
    <property type="match status" value="1"/>
</dbReference>